<dbReference type="SUPFAM" id="SSF110069">
    <property type="entry name" value="ApaG-like"/>
    <property type="match status" value="1"/>
</dbReference>
<dbReference type="STRING" id="1401685.P857_278"/>
<dbReference type="InterPro" id="IPR007474">
    <property type="entry name" value="ApaG_domain"/>
</dbReference>
<dbReference type="AlphaFoldDB" id="W2V138"/>
<name>W2V138_9RICK</name>
<evidence type="ECO:0000313" key="3">
    <source>
        <dbReference type="Proteomes" id="UP000018951"/>
    </source>
</evidence>
<proteinExistence type="predicted"/>
<dbReference type="PROSITE" id="PS51087">
    <property type="entry name" value="APAG"/>
    <property type="match status" value="1"/>
</dbReference>
<keyword evidence="3" id="KW-1185">Reference proteome</keyword>
<sequence>MRKKYDISEILLVSGYFNTDIEDIKFYFRVHYLGEYLYMDETCYIWTYKVMIYNGYDYDIKVLGREWNMVDCRGVKTKVIDRDILGDHPILKPSEIFEYESVIYGSSDSAIIYGYYDFLNILDNRRFSVDIPSISLDTPRSLKEIS</sequence>
<feature type="domain" description="ApaG" evidence="1">
    <location>
        <begin position="18"/>
        <end position="143"/>
    </location>
</feature>
<organism evidence="2 3">
    <name type="scientific">Candidatus Xenolissoclinum pacificiensis L6</name>
    <dbReference type="NCBI Taxonomy" id="1401685"/>
    <lineage>
        <taxon>Bacteria</taxon>
        <taxon>Pseudomonadati</taxon>
        <taxon>Pseudomonadota</taxon>
        <taxon>Alphaproteobacteria</taxon>
        <taxon>Rickettsiales</taxon>
        <taxon>Anaplasmataceae</taxon>
        <taxon>Candidatus Xenolissoclinum</taxon>
    </lineage>
</organism>
<gene>
    <name evidence="2" type="ORF">P857_278</name>
</gene>
<dbReference type="Pfam" id="PF04379">
    <property type="entry name" value="DUF525"/>
    <property type="match status" value="1"/>
</dbReference>
<comment type="caution">
    <text evidence="2">The sequence shown here is derived from an EMBL/GenBank/DDBJ whole genome shotgun (WGS) entry which is preliminary data.</text>
</comment>
<dbReference type="PANTHER" id="PTHR14289">
    <property type="entry name" value="F-BOX ONLY PROTEIN 3"/>
    <property type="match status" value="1"/>
</dbReference>
<dbReference type="PANTHER" id="PTHR14289:SF16">
    <property type="entry name" value="POLYMERASE DELTA-INTERACTING PROTEIN 2"/>
    <property type="match status" value="1"/>
</dbReference>
<accession>W2V138</accession>
<evidence type="ECO:0000259" key="1">
    <source>
        <dbReference type="PROSITE" id="PS51087"/>
    </source>
</evidence>
<reference evidence="2 3" key="1">
    <citation type="journal article" date="2013" name="PLoS ONE">
        <title>Bacterial endosymbiosis in a chordate host: long-term co-evolution and conservation of secondary metabolism.</title>
        <authorList>
            <person name="Kwan J.C."/>
            <person name="Schmidt E.W."/>
        </authorList>
    </citation>
    <scope>NUCLEOTIDE SEQUENCE [LARGE SCALE GENOMIC DNA]</scope>
    <source>
        <strain evidence="3">L6</strain>
    </source>
</reference>
<dbReference type="EMBL" id="AXCJ01000005">
    <property type="protein sequence ID" value="ETO91367.1"/>
    <property type="molecule type" value="Genomic_DNA"/>
</dbReference>
<dbReference type="Gene3D" id="2.60.40.1470">
    <property type="entry name" value="ApaG domain"/>
    <property type="match status" value="1"/>
</dbReference>
<evidence type="ECO:0000313" key="2">
    <source>
        <dbReference type="EMBL" id="ETO91367.1"/>
    </source>
</evidence>
<dbReference type="GO" id="GO:0070987">
    <property type="term" value="P:error-free translesion synthesis"/>
    <property type="evidence" value="ECO:0007669"/>
    <property type="project" value="TreeGrafter"/>
</dbReference>
<protein>
    <recommendedName>
        <fullName evidence="1">ApaG domain-containing protein</fullName>
    </recommendedName>
</protein>
<dbReference type="Proteomes" id="UP000018951">
    <property type="component" value="Unassembled WGS sequence"/>
</dbReference>
<dbReference type="InterPro" id="IPR036767">
    <property type="entry name" value="ApaG_sf"/>
</dbReference>